<comment type="caution">
    <text evidence="3">The sequence shown here is derived from an EMBL/GenBank/DDBJ whole genome shotgun (WGS) entry which is preliminary data.</text>
</comment>
<dbReference type="AlphaFoldDB" id="A0A938BS42"/>
<organism evidence="3 4">
    <name type="scientific">candidate division WOR-3 bacterium</name>
    <dbReference type="NCBI Taxonomy" id="2052148"/>
    <lineage>
        <taxon>Bacteria</taxon>
        <taxon>Bacteria division WOR-3</taxon>
    </lineage>
</organism>
<gene>
    <name evidence="3" type="ORF">FJY68_00050</name>
</gene>
<dbReference type="Proteomes" id="UP000779900">
    <property type="component" value="Unassembled WGS sequence"/>
</dbReference>
<evidence type="ECO:0000313" key="4">
    <source>
        <dbReference type="Proteomes" id="UP000779900"/>
    </source>
</evidence>
<dbReference type="EMBL" id="VGIR01000001">
    <property type="protein sequence ID" value="MBM3330224.1"/>
    <property type="molecule type" value="Genomic_DNA"/>
</dbReference>
<keyword evidence="1" id="KW-1133">Transmembrane helix</keyword>
<sequence length="248" mass="27441">MSRRIRDVVVASFVLGGIGLAVFSYFWFSGRLTGRGRNIYTVKFRDIAGLRIGDPVQVLGIEKGRVTKIYLASNHVEVQVLLDRDYQPALDTRFAIRSVSYLGGDRYLMVTPGDSGAAAPNHVFRGVNESLELETTFLKLDRLLAELNPTELSRALSKSASDLVGTIRTELATVTGDFTNTAGNLSRLAARLDTFVQLVDASSTAGKLVRSDSLYEEVRQTNIELHDLIADIRAHPDKYVKVKFSLFK</sequence>
<dbReference type="PANTHER" id="PTHR33371">
    <property type="entry name" value="INTERMEMBRANE PHOSPHOLIPID TRANSPORT SYSTEM BINDING PROTEIN MLAD-RELATED"/>
    <property type="match status" value="1"/>
</dbReference>
<evidence type="ECO:0000256" key="1">
    <source>
        <dbReference type="SAM" id="Phobius"/>
    </source>
</evidence>
<proteinExistence type="predicted"/>
<evidence type="ECO:0000259" key="2">
    <source>
        <dbReference type="Pfam" id="PF02470"/>
    </source>
</evidence>
<name>A0A938BS42_UNCW3</name>
<reference evidence="3" key="1">
    <citation type="submission" date="2019-03" db="EMBL/GenBank/DDBJ databases">
        <title>Lake Tanganyika Metagenome-Assembled Genomes (MAGs).</title>
        <authorList>
            <person name="Tran P."/>
        </authorList>
    </citation>
    <scope>NUCLEOTIDE SEQUENCE</scope>
    <source>
        <strain evidence="3">K_DeepCast_150m_m2_040</strain>
    </source>
</reference>
<evidence type="ECO:0000313" key="3">
    <source>
        <dbReference type="EMBL" id="MBM3330224.1"/>
    </source>
</evidence>
<dbReference type="InterPro" id="IPR052336">
    <property type="entry name" value="MlaD_Phospholipid_Transporter"/>
</dbReference>
<dbReference type="InterPro" id="IPR003399">
    <property type="entry name" value="Mce/MlaD"/>
</dbReference>
<feature type="domain" description="Mce/MlaD" evidence="2">
    <location>
        <begin position="39"/>
        <end position="113"/>
    </location>
</feature>
<protein>
    <submittedName>
        <fullName evidence="3">MCE family protein</fullName>
    </submittedName>
</protein>
<feature type="transmembrane region" description="Helical" evidence="1">
    <location>
        <begin position="7"/>
        <end position="28"/>
    </location>
</feature>
<dbReference type="Pfam" id="PF02470">
    <property type="entry name" value="MlaD"/>
    <property type="match status" value="1"/>
</dbReference>
<keyword evidence="1" id="KW-0472">Membrane</keyword>
<accession>A0A938BS42</accession>
<dbReference type="PANTHER" id="PTHR33371:SF4">
    <property type="entry name" value="INTERMEMBRANE PHOSPHOLIPID TRANSPORT SYSTEM BINDING PROTEIN MLAD"/>
    <property type="match status" value="1"/>
</dbReference>
<keyword evidence="1" id="KW-0812">Transmembrane</keyword>